<feature type="transmembrane region" description="Helical" evidence="6">
    <location>
        <begin position="304"/>
        <end position="333"/>
    </location>
</feature>
<dbReference type="GO" id="GO:0016020">
    <property type="term" value="C:membrane"/>
    <property type="evidence" value="ECO:0007669"/>
    <property type="project" value="UniProtKB-SubCell"/>
</dbReference>
<dbReference type="GO" id="GO:0055085">
    <property type="term" value="P:transmembrane transport"/>
    <property type="evidence" value="ECO:0007669"/>
    <property type="project" value="TreeGrafter"/>
</dbReference>
<keyword evidence="3 6" id="KW-0812">Transmembrane</keyword>
<evidence type="ECO:0000313" key="7">
    <source>
        <dbReference type="EMBL" id="QMS87169.1"/>
    </source>
</evidence>
<feature type="transmembrane region" description="Helical" evidence="6">
    <location>
        <begin position="272"/>
        <end position="292"/>
    </location>
</feature>
<gene>
    <name evidence="7" type="ORF">HUN01_06085</name>
</gene>
<dbReference type="PANTHER" id="PTHR21716:SF66">
    <property type="entry name" value="TRANSPORT PROTEIN SLL0063-RELATED"/>
    <property type="match status" value="1"/>
</dbReference>
<feature type="transmembrane region" description="Helical" evidence="6">
    <location>
        <begin position="38"/>
        <end position="56"/>
    </location>
</feature>
<feature type="transmembrane region" description="Helical" evidence="6">
    <location>
        <begin position="12"/>
        <end position="32"/>
    </location>
</feature>
<keyword evidence="4 6" id="KW-1133">Transmembrane helix</keyword>
<feature type="transmembrane region" description="Helical" evidence="6">
    <location>
        <begin position="210"/>
        <end position="232"/>
    </location>
</feature>
<evidence type="ECO:0000256" key="2">
    <source>
        <dbReference type="ARBA" id="ARBA00009773"/>
    </source>
</evidence>
<accession>A0A7D7LBH7</accession>
<evidence type="ECO:0000313" key="8">
    <source>
        <dbReference type="Proteomes" id="UP000514713"/>
    </source>
</evidence>
<dbReference type="PANTHER" id="PTHR21716">
    <property type="entry name" value="TRANSMEMBRANE PROTEIN"/>
    <property type="match status" value="1"/>
</dbReference>
<dbReference type="InterPro" id="IPR002549">
    <property type="entry name" value="AI-2E-like"/>
</dbReference>
<organism evidence="7 8">
    <name type="scientific">Nostoc edaphicum CCNP1411</name>
    <dbReference type="NCBI Taxonomy" id="1472755"/>
    <lineage>
        <taxon>Bacteria</taxon>
        <taxon>Bacillati</taxon>
        <taxon>Cyanobacteriota</taxon>
        <taxon>Cyanophyceae</taxon>
        <taxon>Nostocales</taxon>
        <taxon>Nostocaceae</taxon>
        <taxon>Nostoc</taxon>
    </lineage>
</organism>
<evidence type="ECO:0000256" key="1">
    <source>
        <dbReference type="ARBA" id="ARBA00004141"/>
    </source>
</evidence>
<name>A0A7D7LBH7_9NOSO</name>
<dbReference type="Proteomes" id="UP000514713">
    <property type="component" value="Chromosome"/>
</dbReference>
<keyword evidence="8" id="KW-1185">Reference proteome</keyword>
<evidence type="ECO:0000256" key="5">
    <source>
        <dbReference type="ARBA" id="ARBA00023136"/>
    </source>
</evidence>
<evidence type="ECO:0000256" key="6">
    <source>
        <dbReference type="SAM" id="Phobius"/>
    </source>
</evidence>
<comment type="subcellular location">
    <subcellularLocation>
        <location evidence="1">Membrane</location>
        <topology evidence="1">Multi-pass membrane protein</topology>
    </subcellularLocation>
</comment>
<evidence type="ECO:0000256" key="4">
    <source>
        <dbReference type="ARBA" id="ARBA00022989"/>
    </source>
</evidence>
<feature type="transmembrane region" description="Helical" evidence="6">
    <location>
        <begin position="68"/>
        <end position="93"/>
    </location>
</feature>
<keyword evidence="5 6" id="KW-0472">Membrane</keyword>
<sequence length="366" mass="40326">MNFSLNQLLRWLIFTLLFPLAFLNGWLVFLLVKNFQPVVTILVLATLLAFVLNYPVSIIQKRGLKRGYAVALVFISALIIIVALGITLLPIILEQFNEMVKVFPQWIDSSEEKLQIVNEWFFRHRINVNLSQLLVQINDQLPNELEFISDKLLSIIIDTIDSVSEALIIVVLTFYLLLDGPRIWEGIFKKLPGSLAQQVSQSIQQNFQNYLIGQGTLALLMGVSITLLFLGFQVQFALLFGLGVGLLSLIPFGDVVSLVVITFIIATHNFWLAVKVFAVAVVIDQLIDQAIAPRLLGKFTGIRPIWVLIALLVGTNVGGVLGLVIAVPVAGFLKDVADGFSKSSDSDNAVNGEAASELLAEESISP</sequence>
<dbReference type="Pfam" id="PF01594">
    <property type="entry name" value="AI-2E_transport"/>
    <property type="match status" value="1"/>
</dbReference>
<protein>
    <submittedName>
        <fullName evidence="7">AI-2E family transporter</fullName>
    </submittedName>
</protein>
<dbReference type="KEGG" id="ned:HUN01_06085"/>
<dbReference type="RefSeq" id="WP_181930518.1">
    <property type="nucleotide sequence ID" value="NZ_CP054698.1"/>
</dbReference>
<comment type="similarity">
    <text evidence="2">Belongs to the autoinducer-2 exporter (AI-2E) (TC 2.A.86) family.</text>
</comment>
<dbReference type="AlphaFoldDB" id="A0A7D7LBH7"/>
<feature type="transmembrane region" description="Helical" evidence="6">
    <location>
        <begin position="238"/>
        <end position="265"/>
    </location>
</feature>
<proteinExistence type="inferred from homology"/>
<reference evidence="8" key="1">
    <citation type="submission" date="2020-06" db="EMBL/GenBank/DDBJ databases">
        <title>Nostoc edaphicum CCNP1411 genome.</title>
        <authorList>
            <person name="Fidor A."/>
            <person name="Grabski M."/>
            <person name="Gawor J."/>
            <person name="Gromadka R."/>
            <person name="Wegrzyn G."/>
            <person name="Mazur-Marzec H."/>
        </authorList>
    </citation>
    <scope>NUCLEOTIDE SEQUENCE [LARGE SCALE GENOMIC DNA]</scope>
    <source>
        <strain evidence="8">CCNP1411</strain>
    </source>
</reference>
<evidence type="ECO:0000256" key="3">
    <source>
        <dbReference type="ARBA" id="ARBA00022692"/>
    </source>
</evidence>
<dbReference type="EMBL" id="CP054698">
    <property type="protein sequence ID" value="QMS87169.1"/>
    <property type="molecule type" value="Genomic_DNA"/>
</dbReference>